<keyword evidence="6" id="KW-1185">Reference proteome</keyword>
<keyword evidence="2" id="KW-0539">Nucleus</keyword>
<dbReference type="Gene3D" id="1.10.20.10">
    <property type="entry name" value="Histone, subunit A"/>
    <property type="match status" value="1"/>
</dbReference>
<protein>
    <recommendedName>
        <fullName evidence="4">Transcription factor CBF/NF-Y/archaeal histone domain-containing protein</fullName>
    </recommendedName>
</protein>
<dbReference type="PANTHER" id="PTHR10252:SF5">
    <property type="entry name" value="DR1-ASSOCIATED COREPRESSOR"/>
    <property type="match status" value="1"/>
</dbReference>
<dbReference type="InterPro" id="IPR003958">
    <property type="entry name" value="CBFA_NFYB_domain"/>
</dbReference>
<feature type="domain" description="Transcription factor CBF/NF-Y/archaeal histone" evidence="4">
    <location>
        <begin position="42"/>
        <end position="81"/>
    </location>
</feature>
<evidence type="ECO:0000313" key="5">
    <source>
        <dbReference type="EMBL" id="EYC43853.1"/>
    </source>
</evidence>
<evidence type="ECO:0000313" key="6">
    <source>
        <dbReference type="Proteomes" id="UP000024635"/>
    </source>
</evidence>
<dbReference type="EMBL" id="JARK01000079">
    <property type="protein sequence ID" value="EYC43853.1"/>
    <property type="molecule type" value="Genomic_DNA"/>
</dbReference>
<comment type="subcellular location">
    <subcellularLocation>
        <location evidence="1">Nucleus</location>
    </subcellularLocation>
</comment>
<dbReference type="Pfam" id="PF00808">
    <property type="entry name" value="CBFD_NFYB_HMF"/>
    <property type="match status" value="1"/>
</dbReference>
<evidence type="ECO:0000256" key="2">
    <source>
        <dbReference type="ARBA" id="ARBA00023242"/>
    </source>
</evidence>
<evidence type="ECO:0000256" key="1">
    <source>
        <dbReference type="ARBA" id="ARBA00004123"/>
    </source>
</evidence>
<name>A0A016WXT5_9BILA</name>
<dbReference type="Proteomes" id="UP000024635">
    <property type="component" value="Unassembled WGS sequence"/>
</dbReference>
<feature type="region of interest" description="Disordered" evidence="3">
    <location>
        <begin position="1"/>
        <end position="32"/>
    </location>
</feature>
<dbReference type="SUPFAM" id="SSF47113">
    <property type="entry name" value="Histone-fold"/>
    <property type="match status" value="1"/>
</dbReference>
<dbReference type="PANTHER" id="PTHR10252">
    <property type="entry name" value="HISTONE-LIKE TRANSCRIPTION FACTOR CCAAT-RELATED"/>
    <property type="match status" value="1"/>
</dbReference>
<feature type="region of interest" description="Disordered" evidence="3">
    <location>
        <begin position="258"/>
        <end position="334"/>
    </location>
</feature>
<feature type="compositionally biased region" description="Basic residues" evidence="3">
    <location>
        <begin position="284"/>
        <end position="293"/>
    </location>
</feature>
<organism evidence="5 6">
    <name type="scientific">Ancylostoma ceylanicum</name>
    <dbReference type="NCBI Taxonomy" id="53326"/>
    <lineage>
        <taxon>Eukaryota</taxon>
        <taxon>Metazoa</taxon>
        <taxon>Ecdysozoa</taxon>
        <taxon>Nematoda</taxon>
        <taxon>Chromadorea</taxon>
        <taxon>Rhabditida</taxon>
        <taxon>Rhabditina</taxon>
        <taxon>Rhabditomorpha</taxon>
        <taxon>Strongyloidea</taxon>
        <taxon>Ancylostomatidae</taxon>
        <taxon>Ancylostomatinae</taxon>
        <taxon>Ancylostoma</taxon>
    </lineage>
</organism>
<evidence type="ECO:0000259" key="4">
    <source>
        <dbReference type="Pfam" id="PF00808"/>
    </source>
</evidence>
<evidence type="ECO:0000256" key="3">
    <source>
        <dbReference type="SAM" id="MobiDB-lite"/>
    </source>
</evidence>
<gene>
    <name evidence="5" type="primary">Acey_s0479.g2227</name>
    <name evidence="5" type="synonym">Acey-drap-1</name>
    <name evidence="5" type="ORF">Y032_0479g2227</name>
</gene>
<feature type="compositionally biased region" description="Basic and acidic residues" evidence="3">
    <location>
        <begin position="1"/>
        <end position="12"/>
    </location>
</feature>
<reference evidence="6" key="1">
    <citation type="journal article" date="2015" name="Nat. Genet.">
        <title>The genome and transcriptome of the zoonotic hookworm Ancylostoma ceylanicum identify infection-specific gene families.</title>
        <authorList>
            <person name="Schwarz E.M."/>
            <person name="Hu Y."/>
            <person name="Antoshechkin I."/>
            <person name="Miller M.M."/>
            <person name="Sternberg P.W."/>
            <person name="Aroian R.V."/>
        </authorList>
    </citation>
    <scope>NUCLEOTIDE SEQUENCE</scope>
    <source>
        <strain evidence="6">HY135</strain>
    </source>
</reference>
<accession>A0A016WXT5</accession>
<sequence>MSDLNPIHHDDNPGPSSSMGPPLFIPSSTGGPIRRRRFSTAKIQPTRIKKVMQSDEEIGRMVASVPVAIGRAMEHFAEKFLQVLNSHEFFSFWIFIILILFQAAAQATQLSNSRTLTPVHMKQAMMANRHFHFLADIFKEVAVPGRMGTEFDPNIARQQMQLLQAGLPSMVQANTASPVCSPCTPISPMDASGSTPYGVPQSPNGSPFSVPLPASVPYNMPYSPLLPNMTVGGQAQNVNPMQYQSTAVTMAAAIPSPPVVPATSTRKAPNGKKSEPYPEGEKPKRGRPRKIKRSEKCLDEELCEEVTNGIEKEDQDRALMPPPALPLGRAKPVA</sequence>
<dbReference type="GO" id="GO:0046982">
    <property type="term" value="F:protein heterodimerization activity"/>
    <property type="evidence" value="ECO:0007669"/>
    <property type="project" value="InterPro"/>
</dbReference>
<dbReference type="CDD" id="cd22906">
    <property type="entry name" value="HFD_DRAP1"/>
    <property type="match status" value="1"/>
</dbReference>
<dbReference type="InterPro" id="IPR009072">
    <property type="entry name" value="Histone-fold"/>
</dbReference>
<dbReference type="AlphaFoldDB" id="A0A016WXT5"/>
<dbReference type="STRING" id="53326.A0A016WXT5"/>
<feature type="compositionally biased region" description="Basic and acidic residues" evidence="3">
    <location>
        <begin position="272"/>
        <end position="283"/>
    </location>
</feature>
<comment type="caution">
    <text evidence="5">The sequence shown here is derived from an EMBL/GenBank/DDBJ whole genome shotgun (WGS) entry which is preliminary data.</text>
</comment>
<dbReference type="GO" id="GO:0001046">
    <property type="term" value="F:core promoter sequence-specific DNA binding"/>
    <property type="evidence" value="ECO:0007669"/>
    <property type="project" value="TreeGrafter"/>
</dbReference>
<dbReference type="GO" id="GO:0016251">
    <property type="term" value="F:RNA polymerase II general transcription initiation factor activity"/>
    <property type="evidence" value="ECO:0007669"/>
    <property type="project" value="TreeGrafter"/>
</dbReference>
<dbReference type="InterPro" id="IPR050568">
    <property type="entry name" value="Transcr_DNA_Rep_Reg"/>
</dbReference>
<proteinExistence type="predicted"/>
<dbReference type="GO" id="GO:0017054">
    <property type="term" value="C:negative cofactor 2 complex"/>
    <property type="evidence" value="ECO:0007669"/>
    <property type="project" value="TreeGrafter"/>
</dbReference>
<dbReference type="OrthoDB" id="653904at2759"/>